<dbReference type="AlphaFoldDB" id="A0AAN1MJI4"/>
<dbReference type="Proteomes" id="UP000236649">
    <property type="component" value="Chromosome 1"/>
</dbReference>
<name>A0AAN1MJI4_9BURK</name>
<evidence type="ECO:0000313" key="2">
    <source>
        <dbReference type="EMBL" id="AUT69399.1"/>
    </source>
</evidence>
<proteinExistence type="predicted"/>
<organism evidence="2 3">
    <name type="scientific">Paraburkholderia hospita</name>
    <dbReference type="NCBI Taxonomy" id="169430"/>
    <lineage>
        <taxon>Bacteria</taxon>
        <taxon>Pseudomonadati</taxon>
        <taxon>Pseudomonadota</taxon>
        <taxon>Betaproteobacteria</taxon>
        <taxon>Burkholderiales</taxon>
        <taxon>Burkholderiaceae</taxon>
        <taxon>Paraburkholderia</taxon>
    </lineage>
</organism>
<dbReference type="InterPro" id="IPR038740">
    <property type="entry name" value="BioF2-like_GNAT_dom"/>
</dbReference>
<sequence>MALATDAISFEVVRDIERFRTLQPEWNELWHAADGGFAEHFGFCHASLMAEDPGSPRKLHCLVGRHTGRIVVIWPLLAYRYKLWRYLTPLAPENRSPTNMLLAPECNNEAVVNFALNAAIKSARADVIELWRVPSDSLLCQCLKRHAMTRRETHERTYFATLRGETDWDSFCRSRPGRDKNPDYAKRKLAKHLEYDIELLDRNDERAASIVDWLVLNKRKWAQDKDIDSRWVSGESSGKFWRDLMVNETYEPGMFRLFALLHQGTPLAALIVGVGHRRLFFLTVTYDLTHAKFSPGTVILDECVKWAFDHGFDADFTPGNEPYKVSWSGKQSYQTSSILVMASAWGSLGYSAKTFARQLKSRLTGMASRGLPAPKGAGDVPQ</sequence>
<feature type="domain" description="BioF2-like acetyltransferase" evidence="1">
    <location>
        <begin position="184"/>
        <end position="324"/>
    </location>
</feature>
<accession>A0AAN1MJI4</accession>
<dbReference type="SUPFAM" id="SSF55729">
    <property type="entry name" value="Acyl-CoA N-acyltransferases (Nat)"/>
    <property type="match status" value="1"/>
</dbReference>
<evidence type="ECO:0000259" key="1">
    <source>
        <dbReference type="Pfam" id="PF13480"/>
    </source>
</evidence>
<dbReference type="InterPro" id="IPR016181">
    <property type="entry name" value="Acyl_CoA_acyltransferase"/>
</dbReference>
<gene>
    <name evidence="2" type="ORF">C2L64_14730</name>
</gene>
<evidence type="ECO:0000313" key="3">
    <source>
        <dbReference type="Proteomes" id="UP000236649"/>
    </source>
</evidence>
<dbReference type="Pfam" id="PF13480">
    <property type="entry name" value="Acetyltransf_6"/>
    <property type="match status" value="1"/>
</dbReference>
<dbReference type="KEGG" id="phs:C2L64_14730"/>
<dbReference type="EMBL" id="CP026105">
    <property type="protein sequence ID" value="AUT69399.1"/>
    <property type="molecule type" value="Genomic_DNA"/>
</dbReference>
<reference evidence="2 3" key="1">
    <citation type="submission" date="2018-01" db="EMBL/GenBank/DDBJ databases">
        <title>Species boundaries and ecological features among Paraburkholderia terrae DSMZ17804T, P. hospita DSMZ17164T and P. caribensis DSMZ13236T.</title>
        <authorList>
            <person name="Pratama A.A."/>
        </authorList>
    </citation>
    <scope>NUCLEOTIDE SEQUENCE [LARGE SCALE GENOMIC DNA]</scope>
    <source>
        <strain evidence="2 3">DSM 17164</strain>
    </source>
</reference>
<protein>
    <submittedName>
        <fullName evidence="2">GNAT family N-acetyltransferase</fullName>
    </submittedName>
</protein>